<accession>A0ABS0QC38</accession>
<dbReference type="InterPro" id="IPR002763">
    <property type="entry name" value="DUF72"/>
</dbReference>
<dbReference type="PANTHER" id="PTHR30348:SF4">
    <property type="entry name" value="DUF72 DOMAIN-CONTAINING PROTEIN"/>
    <property type="match status" value="1"/>
</dbReference>
<dbReference type="EMBL" id="JAEDAE010000011">
    <property type="protein sequence ID" value="MBH8560175.1"/>
    <property type="molecule type" value="Genomic_DNA"/>
</dbReference>
<dbReference type="Pfam" id="PF01904">
    <property type="entry name" value="DUF72"/>
    <property type="match status" value="1"/>
</dbReference>
<dbReference type="InterPro" id="IPR036520">
    <property type="entry name" value="UPF0759_sf"/>
</dbReference>
<keyword evidence="2" id="KW-1185">Reference proteome</keyword>
<name>A0ABS0QC38_9BACT</name>
<dbReference type="Proteomes" id="UP000625631">
    <property type="component" value="Unassembled WGS sequence"/>
</dbReference>
<reference evidence="1 2" key="1">
    <citation type="submission" date="2020-12" db="EMBL/GenBank/DDBJ databases">
        <title>Hymenobacter sp.</title>
        <authorList>
            <person name="Kim M.K."/>
        </authorList>
    </citation>
    <scope>NUCLEOTIDE SEQUENCE [LARGE SCALE GENOMIC DNA]</scope>
    <source>
        <strain evidence="1 2">BT442</strain>
    </source>
</reference>
<gene>
    <name evidence="1" type="ORF">I7X13_19085</name>
</gene>
<dbReference type="RefSeq" id="WP_198076705.1">
    <property type="nucleotide sequence ID" value="NZ_JAEDAE010000011.1"/>
</dbReference>
<proteinExistence type="predicted"/>
<evidence type="ECO:0000313" key="1">
    <source>
        <dbReference type="EMBL" id="MBH8560175.1"/>
    </source>
</evidence>
<sequence length="184" mass="20816">MPEGLKEKLGPVLFQLLPKAAYTEELLQRLLDSLDLAFQNVIEFRHPSWWDGEVQRRLARPRIAFVGQSYPPPLELPDEVVANTDVIYYRFHGVPELYKSSYSPDFPARIAAEIKAAKNMREVYTSISTMASGPWAWKTPGRCRLFSSDCPLEPGLAAAESPPAHVVYLINFRRYTCPSAVTCK</sequence>
<protein>
    <submittedName>
        <fullName evidence="1">DUF72 domain-containing protein</fullName>
    </submittedName>
</protein>
<organism evidence="1 2">
    <name type="scientific">Hymenobacter negativus</name>
    <dbReference type="NCBI Taxonomy" id="2795026"/>
    <lineage>
        <taxon>Bacteria</taxon>
        <taxon>Pseudomonadati</taxon>
        <taxon>Bacteroidota</taxon>
        <taxon>Cytophagia</taxon>
        <taxon>Cytophagales</taxon>
        <taxon>Hymenobacteraceae</taxon>
        <taxon>Hymenobacter</taxon>
    </lineage>
</organism>
<dbReference type="PANTHER" id="PTHR30348">
    <property type="entry name" value="UNCHARACTERIZED PROTEIN YECE"/>
    <property type="match status" value="1"/>
</dbReference>
<comment type="caution">
    <text evidence="1">The sequence shown here is derived from an EMBL/GenBank/DDBJ whole genome shotgun (WGS) entry which is preliminary data.</text>
</comment>
<evidence type="ECO:0000313" key="2">
    <source>
        <dbReference type="Proteomes" id="UP000625631"/>
    </source>
</evidence>
<dbReference type="SUPFAM" id="SSF117396">
    <property type="entry name" value="TM1631-like"/>
    <property type="match status" value="1"/>
</dbReference>
<dbReference type="Gene3D" id="3.20.20.410">
    <property type="entry name" value="Protein of unknown function UPF0759"/>
    <property type="match status" value="1"/>
</dbReference>